<organism evidence="8 9">
    <name type="scientific">Anopheles dirus</name>
    <dbReference type="NCBI Taxonomy" id="7168"/>
    <lineage>
        <taxon>Eukaryota</taxon>
        <taxon>Metazoa</taxon>
        <taxon>Ecdysozoa</taxon>
        <taxon>Arthropoda</taxon>
        <taxon>Hexapoda</taxon>
        <taxon>Insecta</taxon>
        <taxon>Pterygota</taxon>
        <taxon>Neoptera</taxon>
        <taxon>Endopterygota</taxon>
        <taxon>Diptera</taxon>
        <taxon>Nematocera</taxon>
        <taxon>Culicoidea</taxon>
        <taxon>Culicidae</taxon>
        <taxon>Anophelinae</taxon>
        <taxon>Anopheles</taxon>
    </lineage>
</organism>
<evidence type="ECO:0000256" key="2">
    <source>
        <dbReference type="ARBA" id="ARBA00008098"/>
    </source>
</evidence>
<evidence type="ECO:0000313" key="8">
    <source>
        <dbReference type="EnsemblMetazoa" id="ADIR001479-PA"/>
    </source>
</evidence>
<dbReference type="STRING" id="7168.A0A182N1H1"/>
<reference evidence="8" key="2">
    <citation type="submission" date="2020-05" db="UniProtKB">
        <authorList>
            <consortium name="EnsemblMetazoa"/>
        </authorList>
    </citation>
    <scope>IDENTIFICATION</scope>
    <source>
        <strain evidence="8">WRAIR2</strain>
    </source>
</reference>
<evidence type="ECO:0000256" key="3">
    <source>
        <dbReference type="ARBA" id="ARBA00022525"/>
    </source>
</evidence>
<feature type="region of interest" description="Disordered" evidence="6">
    <location>
        <begin position="374"/>
        <end position="444"/>
    </location>
</feature>
<evidence type="ECO:0000256" key="7">
    <source>
        <dbReference type="SAM" id="SignalP"/>
    </source>
</evidence>
<dbReference type="Gene3D" id="1.10.238.20">
    <property type="entry name" value="Pheromone/general odorant binding protein domain"/>
    <property type="match status" value="2"/>
</dbReference>
<feature type="chain" id="PRO_5008129181" evidence="7">
    <location>
        <begin position="28"/>
        <end position="539"/>
    </location>
</feature>
<accession>A0A182N1H1</accession>
<keyword evidence="4 7" id="KW-0732">Signal</keyword>
<dbReference type="EnsemblMetazoa" id="ADIR001479-RA">
    <property type="protein sequence ID" value="ADIR001479-PA"/>
    <property type="gene ID" value="ADIR001479"/>
</dbReference>
<feature type="signal peptide" evidence="7">
    <location>
        <begin position="1"/>
        <end position="27"/>
    </location>
</feature>
<dbReference type="Pfam" id="PF01395">
    <property type="entry name" value="PBP_GOBP"/>
    <property type="match status" value="2"/>
</dbReference>
<sequence length="539" mass="58261">MRPISVTSGWLVVVVALATLHYPVAHGVLSTGHGYDTKSIAQAYLECLQYLNISRQSMYAYDTDAAASPNTGANCLMRCIGLNTRWWDDGTGLNEPALVRFFRHVDVGALEQARTCLADLSALEQPDSCAAAYNAFRCYGDALGEVVAHAEYLVPRRDTIRQAVQDCAGMLQVSDEQLATCVASESFLRVPGGTRLLRCIVTRLGWYADATGVSADTVRLLMDDGTAGLWTEERGNDARRCEEDLRELGADVCQVAAQSVEICYGRQAFEALWQVLQEQYGARVEMFDAERVEQVQAANAVDDRADGYPVPKTRYRSLLIIAPDVYTVDASIPLEPMYVPLYHGAVPQRFVREVAPVTTPDAPMVPEDLESLAEDDTAENADRVGEVQEQPEVEASNDAPNADLNTDAASGDAVNVEDPTEYSEQTPEQTNSEFGANLNTDAASGDAVNVEDPAEYAGASAGDPATDAESHVVNVEDLTEYIGQPPEQTLNTVSHPQHPATAARPVNPVSGPNLMKAIQLAHILSRMQTPPAAANQGKV</sequence>
<dbReference type="InterPro" id="IPR006170">
    <property type="entry name" value="PBP/GOBP"/>
</dbReference>
<dbReference type="InterPro" id="IPR036728">
    <property type="entry name" value="PBP_GOBP_sf"/>
</dbReference>
<feature type="compositionally biased region" description="Polar residues" evidence="6">
    <location>
        <begin position="422"/>
        <end position="442"/>
    </location>
</feature>
<comment type="subcellular location">
    <subcellularLocation>
        <location evidence="1">Secreted</location>
    </subcellularLocation>
</comment>
<evidence type="ECO:0000256" key="5">
    <source>
        <dbReference type="ARBA" id="ARBA00023157"/>
    </source>
</evidence>
<evidence type="ECO:0000256" key="4">
    <source>
        <dbReference type="ARBA" id="ARBA00022729"/>
    </source>
</evidence>
<reference evidence="9" key="1">
    <citation type="submission" date="2013-03" db="EMBL/GenBank/DDBJ databases">
        <title>The Genome Sequence of Anopheles dirus WRAIR2.</title>
        <authorList>
            <consortium name="The Broad Institute Genomics Platform"/>
            <person name="Neafsey D.E."/>
            <person name="Walton C."/>
            <person name="Walker B."/>
            <person name="Young S.K."/>
            <person name="Zeng Q."/>
            <person name="Gargeya S."/>
            <person name="Fitzgerald M."/>
            <person name="Haas B."/>
            <person name="Abouelleil A."/>
            <person name="Allen A.W."/>
            <person name="Alvarado L."/>
            <person name="Arachchi H.M."/>
            <person name="Berlin A.M."/>
            <person name="Chapman S.B."/>
            <person name="Gainer-Dewar J."/>
            <person name="Goldberg J."/>
            <person name="Griggs A."/>
            <person name="Gujja S."/>
            <person name="Hansen M."/>
            <person name="Howarth C."/>
            <person name="Imamovic A."/>
            <person name="Ireland A."/>
            <person name="Larimer J."/>
            <person name="McCowan C."/>
            <person name="Murphy C."/>
            <person name="Pearson M."/>
            <person name="Poon T.W."/>
            <person name="Priest M."/>
            <person name="Roberts A."/>
            <person name="Saif S."/>
            <person name="Shea T."/>
            <person name="Sisk P."/>
            <person name="Sykes S."/>
            <person name="Wortman J."/>
            <person name="Nusbaum C."/>
            <person name="Birren B."/>
        </authorList>
    </citation>
    <scope>NUCLEOTIDE SEQUENCE [LARGE SCALE GENOMIC DNA]</scope>
    <source>
        <strain evidence="9">WRAIR2</strain>
    </source>
</reference>
<keyword evidence="3" id="KW-0964">Secreted</keyword>
<dbReference type="GO" id="GO:0007608">
    <property type="term" value="P:sensory perception of smell"/>
    <property type="evidence" value="ECO:0007669"/>
    <property type="project" value="TreeGrafter"/>
</dbReference>
<name>A0A182N1H1_9DIPT</name>
<dbReference type="GO" id="GO:0005549">
    <property type="term" value="F:odorant binding"/>
    <property type="evidence" value="ECO:0007669"/>
    <property type="project" value="InterPro"/>
</dbReference>
<dbReference type="PANTHER" id="PTHR11857">
    <property type="entry name" value="ODORANT BINDING PROTEIN-RELATED"/>
    <property type="match status" value="1"/>
</dbReference>
<dbReference type="AlphaFoldDB" id="A0A182N1H1"/>
<evidence type="ECO:0000256" key="6">
    <source>
        <dbReference type="SAM" id="MobiDB-lite"/>
    </source>
</evidence>
<evidence type="ECO:0000313" key="9">
    <source>
        <dbReference type="Proteomes" id="UP000075884"/>
    </source>
</evidence>
<comment type="similarity">
    <text evidence="2">Belongs to the PBP/GOBP family.</text>
</comment>
<dbReference type="Proteomes" id="UP000075884">
    <property type="component" value="Unassembled WGS sequence"/>
</dbReference>
<dbReference type="PANTHER" id="PTHR11857:SF46">
    <property type="entry name" value="GENERAL ODORANT-BINDING PROTEIN 99A-RELATED"/>
    <property type="match status" value="1"/>
</dbReference>
<keyword evidence="9" id="KW-1185">Reference proteome</keyword>
<dbReference type="SUPFAM" id="SSF47565">
    <property type="entry name" value="Insect pheromone/odorant-binding proteins"/>
    <property type="match status" value="2"/>
</dbReference>
<protein>
    <submittedName>
        <fullName evidence="8">Uncharacterized protein</fullName>
    </submittedName>
</protein>
<dbReference type="VEuPathDB" id="VectorBase:ADIR001479"/>
<proteinExistence type="inferred from homology"/>
<dbReference type="CDD" id="cd23992">
    <property type="entry name" value="PBP_GOBP"/>
    <property type="match status" value="1"/>
</dbReference>
<dbReference type="GO" id="GO:0005615">
    <property type="term" value="C:extracellular space"/>
    <property type="evidence" value="ECO:0007669"/>
    <property type="project" value="TreeGrafter"/>
</dbReference>
<evidence type="ECO:0000256" key="1">
    <source>
        <dbReference type="ARBA" id="ARBA00004613"/>
    </source>
</evidence>
<keyword evidence="5" id="KW-1015">Disulfide bond</keyword>